<protein>
    <submittedName>
        <fullName evidence="2">Uncharacterized protein</fullName>
    </submittedName>
</protein>
<dbReference type="AlphaFoldDB" id="A0A4P9WA97"/>
<organism evidence="2 3">
    <name type="scientific">Blyttiomyces helicus</name>
    <dbReference type="NCBI Taxonomy" id="388810"/>
    <lineage>
        <taxon>Eukaryota</taxon>
        <taxon>Fungi</taxon>
        <taxon>Fungi incertae sedis</taxon>
        <taxon>Chytridiomycota</taxon>
        <taxon>Chytridiomycota incertae sedis</taxon>
        <taxon>Chytridiomycetes</taxon>
        <taxon>Chytridiomycetes incertae sedis</taxon>
        <taxon>Blyttiomyces</taxon>
    </lineage>
</organism>
<feature type="region of interest" description="Disordered" evidence="1">
    <location>
        <begin position="101"/>
        <end position="121"/>
    </location>
</feature>
<feature type="compositionally biased region" description="Polar residues" evidence="1">
    <location>
        <begin position="103"/>
        <end position="112"/>
    </location>
</feature>
<dbReference type="Proteomes" id="UP000269721">
    <property type="component" value="Unassembled WGS sequence"/>
</dbReference>
<keyword evidence="3" id="KW-1185">Reference proteome</keyword>
<evidence type="ECO:0000256" key="1">
    <source>
        <dbReference type="SAM" id="MobiDB-lite"/>
    </source>
</evidence>
<gene>
    <name evidence="2" type="ORF">BDK51DRAFT_27886</name>
</gene>
<dbReference type="EMBL" id="KZ996141">
    <property type="protein sequence ID" value="RKO89354.1"/>
    <property type="molecule type" value="Genomic_DNA"/>
</dbReference>
<proteinExistence type="predicted"/>
<evidence type="ECO:0000313" key="3">
    <source>
        <dbReference type="Proteomes" id="UP000269721"/>
    </source>
</evidence>
<name>A0A4P9WA97_9FUNG</name>
<evidence type="ECO:0000313" key="2">
    <source>
        <dbReference type="EMBL" id="RKO89354.1"/>
    </source>
</evidence>
<accession>A0A4P9WA97</accession>
<sequence length="379" mass="42408">MDVKRIQEILRSQNGGDGDVLTGTDPNIARLQAEGMRKMPEFTKRYGRRERGGLVATPPGPQGMLSDLLGPEELPARFWRLGLKIRWEPVDVVFFKSSEEKQSATSQSQFQQHGGERMEEAQTLPADGAVGACEGLTCRNIEVLSPLKIELLTRHPPLQNMGHTRASLRGNLLLDPSRLHWTWKPSAEDLCKNQPNQPASVRAKMLYIDGVSLQCRILYDLLGATGKTGSKRFVKITRGERRIEYPAVAHIAAVLWLETLNLIFLQGVLLGRPQRTANRANSDWCVLGREELVEQAMVIQDADRLQEEPSEERGIRELESDLRTASLARSQMVGHYCHLPASPSHSPRLITDSQSAVPHPLSLPATLRCFWNSHRKGQV</sequence>
<reference evidence="3" key="1">
    <citation type="journal article" date="2018" name="Nat. Microbiol.">
        <title>Leveraging single-cell genomics to expand the fungal tree of life.</title>
        <authorList>
            <person name="Ahrendt S.R."/>
            <person name="Quandt C.A."/>
            <person name="Ciobanu D."/>
            <person name="Clum A."/>
            <person name="Salamov A."/>
            <person name="Andreopoulos B."/>
            <person name="Cheng J.F."/>
            <person name="Woyke T."/>
            <person name="Pelin A."/>
            <person name="Henrissat B."/>
            <person name="Reynolds N.K."/>
            <person name="Benny G.L."/>
            <person name="Smith M.E."/>
            <person name="James T.Y."/>
            <person name="Grigoriev I.V."/>
        </authorList>
    </citation>
    <scope>NUCLEOTIDE SEQUENCE [LARGE SCALE GENOMIC DNA]</scope>
</reference>